<organism evidence="1 2">
    <name type="scientific">Liparis tanakae</name>
    <name type="common">Tanaka's snailfish</name>
    <dbReference type="NCBI Taxonomy" id="230148"/>
    <lineage>
        <taxon>Eukaryota</taxon>
        <taxon>Metazoa</taxon>
        <taxon>Chordata</taxon>
        <taxon>Craniata</taxon>
        <taxon>Vertebrata</taxon>
        <taxon>Euteleostomi</taxon>
        <taxon>Actinopterygii</taxon>
        <taxon>Neopterygii</taxon>
        <taxon>Teleostei</taxon>
        <taxon>Neoteleostei</taxon>
        <taxon>Acanthomorphata</taxon>
        <taxon>Eupercaria</taxon>
        <taxon>Perciformes</taxon>
        <taxon>Cottioidei</taxon>
        <taxon>Cottales</taxon>
        <taxon>Liparidae</taxon>
        <taxon>Liparis</taxon>
    </lineage>
</organism>
<dbReference type="Proteomes" id="UP000314294">
    <property type="component" value="Unassembled WGS sequence"/>
</dbReference>
<accession>A0A4Z2IJU2</accession>
<comment type="caution">
    <text evidence="1">The sequence shown here is derived from an EMBL/GenBank/DDBJ whole genome shotgun (WGS) entry which is preliminary data.</text>
</comment>
<dbReference type="EMBL" id="SRLO01000077">
    <property type="protein sequence ID" value="TNN78031.1"/>
    <property type="molecule type" value="Genomic_DNA"/>
</dbReference>
<sequence length="131" mass="15019">MAPGFALGLKFADYSATFVIRSRRDKLTMKSVGTRQDRILLAFGSDHPDHMPSMISPPRFHYKAFHDVPLHCAVTKQVQKGLEDYAHPQRSRQKRASRTQGLWANLRWKRKSSRRNSNFISGSDRAVCVYA</sequence>
<keyword evidence="2" id="KW-1185">Reference proteome</keyword>
<proteinExistence type="predicted"/>
<name>A0A4Z2IJU2_9TELE</name>
<protein>
    <submittedName>
        <fullName evidence="1">Uncharacterized protein</fullName>
    </submittedName>
</protein>
<evidence type="ECO:0000313" key="1">
    <source>
        <dbReference type="EMBL" id="TNN78031.1"/>
    </source>
</evidence>
<gene>
    <name evidence="1" type="ORF">EYF80_011785</name>
</gene>
<reference evidence="1 2" key="1">
    <citation type="submission" date="2019-03" db="EMBL/GenBank/DDBJ databases">
        <title>First draft genome of Liparis tanakae, snailfish: a comprehensive survey of snailfish specific genes.</title>
        <authorList>
            <person name="Kim W."/>
            <person name="Song I."/>
            <person name="Jeong J.-H."/>
            <person name="Kim D."/>
            <person name="Kim S."/>
            <person name="Ryu S."/>
            <person name="Song J.Y."/>
            <person name="Lee S.K."/>
        </authorList>
    </citation>
    <scope>NUCLEOTIDE SEQUENCE [LARGE SCALE GENOMIC DNA]</scope>
    <source>
        <tissue evidence="1">Muscle</tissue>
    </source>
</reference>
<evidence type="ECO:0000313" key="2">
    <source>
        <dbReference type="Proteomes" id="UP000314294"/>
    </source>
</evidence>
<dbReference type="AlphaFoldDB" id="A0A4Z2IJU2"/>